<dbReference type="HAMAP" id="MF_03022">
    <property type="entry name" value="Katanin_p80_B1"/>
    <property type="match status" value="1"/>
</dbReference>
<dbReference type="GO" id="GO:0007019">
    <property type="term" value="P:microtubule depolymerization"/>
    <property type="evidence" value="ECO:0007669"/>
    <property type="project" value="TreeGrafter"/>
</dbReference>
<dbReference type="PROSITE" id="PS50082">
    <property type="entry name" value="WD_REPEATS_2"/>
    <property type="match status" value="5"/>
</dbReference>
<dbReference type="GO" id="GO:0000922">
    <property type="term" value="C:spindle pole"/>
    <property type="evidence" value="ECO:0007669"/>
    <property type="project" value="UniProtKB-SubCell"/>
</dbReference>
<dbReference type="InterPro" id="IPR019775">
    <property type="entry name" value="WD40_repeat_CS"/>
</dbReference>
<dbReference type="InterPro" id="IPR026962">
    <property type="entry name" value="KTNB1"/>
</dbReference>
<dbReference type="PROSITE" id="PS50294">
    <property type="entry name" value="WD_REPEATS_REGION"/>
    <property type="match status" value="5"/>
</dbReference>
<evidence type="ECO:0000313" key="16">
    <source>
        <dbReference type="Proteomes" id="UP001497497"/>
    </source>
</evidence>
<keyword evidence="9 11" id="KW-0131">Cell cycle</keyword>
<dbReference type="GO" id="GO:0005874">
    <property type="term" value="C:microtubule"/>
    <property type="evidence" value="ECO:0007669"/>
    <property type="project" value="UniProtKB-KW"/>
</dbReference>
<organism evidence="15 16">
    <name type="scientific">Lymnaea stagnalis</name>
    <name type="common">Great pond snail</name>
    <name type="synonym">Helix stagnalis</name>
    <dbReference type="NCBI Taxonomy" id="6523"/>
    <lineage>
        <taxon>Eukaryota</taxon>
        <taxon>Metazoa</taxon>
        <taxon>Spiralia</taxon>
        <taxon>Lophotrochozoa</taxon>
        <taxon>Mollusca</taxon>
        <taxon>Gastropoda</taxon>
        <taxon>Heterobranchia</taxon>
        <taxon>Euthyneura</taxon>
        <taxon>Panpulmonata</taxon>
        <taxon>Hygrophila</taxon>
        <taxon>Lymnaeoidea</taxon>
        <taxon>Lymnaeidae</taxon>
        <taxon>Lymnaea</taxon>
    </lineage>
</organism>
<dbReference type="SMART" id="SM00320">
    <property type="entry name" value="WD40"/>
    <property type="match status" value="6"/>
</dbReference>
<feature type="repeat" description="WD" evidence="12">
    <location>
        <begin position="13"/>
        <end position="55"/>
    </location>
</feature>
<dbReference type="InterPro" id="IPR001680">
    <property type="entry name" value="WD40_rpt"/>
</dbReference>
<proteinExistence type="inferred from homology"/>
<dbReference type="InterPro" id="IPR020472">
    <property type="entry name" value="WD40_PAC1"/>
</dbReference>
<dbReference type="PANTHER" id="PTHR19845:SF0">
    <property type="entry name" value="KATANIN P80 WD40 REPEAT-CONTAINING SUBUNIT B1"/>
    <property type="match status" value="1"/>
</dbReference>
<keyword evidence="7 11" id="KW-0498">Mitosis</keyword>
<feature type="compositionally biased region" description="Low complexity" evidence="13">
    <location>
        <begin position="439"/>
        <end position="455"/>
    </location>
</feature>
<keyword evidence="6" id="KW-0677">Repeat</keyword>
<feature type="repeat" description="WD" evidence="12">
    <location>
        <begin position="182"/>
        <end position="223"/>
    </location>
</feature>
<dbReference type="PROSITE" id="PS00678">
    <property type="entry name" value="WD_REPEATS_1"/>
    <property type="match status" value="3"/>
</dbReference>
<dbReference type="Proteomes" id="UP001497497">
    <property type="component" value="Unassembled WGS sequence"/>
</dbReference>
<dbReference type="EMBL" id="CAXITT010000338">
    <property type="protein sequence ID" value="CAL1539380.1"/>
    <property type="molecule type" value="Genomic_DNA"/>
</dbReference>
<dbReference type="Gene3D" id="2.130.10.10">
    <property type="entry name" value="YVTN repeat-like/Quinoprotein amine dehydrogenase"/>
    <property type="match status" value="3"/>
</dbReference>
<comment type="subunit">
    <text evidence="11">Interacts with KATNA1. This interaction enhances the microtubule binding and severing activity of KATNA1 and also targets this activity to the centrosome.</text>
</comment>
<evidence type="ECO:0000256" key="9">
    <source>
        <dbReference type="ARBA" id="ARBA00023306"/>
    </source>
</evidence>
<dbReference type="InterPro" id="IPR028021">
    <property type="entry name" value="Katanin_C-terminal"/>
</dbReference>
<protein>
    <recommendedName>
        <fullName evidence="11">Katanin p80 WD40 repeat-containing subunit B1</fullName>
        <shortName evidence="11">Katanin p80 subunit B1</shortName>
    </recommendedName>
    <alternativeName>
        <fullName evidence="11">p80 katanin</fullName>
    </alternativeName>
</protein>
<dbReference type="GO" id="GO:0005813">
    <property type="term" value="C:centrosome"/>
    <property type="evidence" value="ECO:0007669"/>
    <property type="project" value="UniProtKB-SubCell"/>
</dbReference>
<evidence type="ECO:0000259" key="14">
    <source>
        <dbReference type="Pfam" id="PF13925"/>
    </source>
</evidence>
<dbReference type="GO" id="GO:0051301">
    <property type="term" value="P:cell division"/>
    <property type="evidence" value="ECO:0007669"/>
    <property type="project" value="UniProtKB-KW"/>
</dbReference>
<evidence type="ECO:0000313" key="15">
    <source>
        <dbReference type="EMBL" id="CAL1539380.1"/>
    </source>
</evidence>
<accession>A0AAV2HYW6</accession>
<keyword evidence="2 11" id="KW-0963">Cytoplasm</keyword>
<feature type="compositionally biased region" description="Polar residues" evidence="13">
    <location>
        <begin position="334"/>
        <end position="349"/>
    </location>
</feature>
<dbReference type="Pfam" id="PF00400">
    <property type="entry name" value="WD40"/>
    <property type="match status" value="6"/>
</dbReference>
<evidence type="ECO:0000256" key="13">
    <source>
        <dbReference type="SAM" id="MobiDB-lite"/>
    </source>
</evidence>
<dbReference type="SUPFAM" id="SSF50978">
    <property type="entry name" value="WD40 repeat-like"/>
    <property type="match status" value="1"/>
</dbReference>
<feature type="domain" description="Katanin p80 subunit C-terminal" evidence="14">
    <location>
        <begin position="480"/>
        <end position="637"/>
    </location>
</feature>
<comment type="caution">
    <text evidence="15">The sequence shown here is derived from an EMBL/GenBank/DDBJ whole genome shotgun (WGS) entry which is preliminary data.</text>
</comment>
<sequence length="643" mass="71048">MTTTKKAWKLQDFTAHTADVKCLGLGHKSGRVMVTGGEDRKVNLWSVGKPHCIMSLTGHTTSVESVRFGQDEELVVAGSLSGALKVWDLEQAKILRTLTGHQSGIKSLDFHPYGNYVASGSMDCNVKLWDVRRKGCIYTYKSHTNCVNCLRFTPDGQWIASASEDNTIKIWDLTAGKLLTELKLHRGPVNVVEFHPSDLLLASGSSDKTVKFWDLETFQCISSSDLDKHPIRSITFHPEGTCLYSACGDSLKVYGWEPFVCYDVVPIAWSEVGDMAIANSQLITASYSKTNVSTFVVDLNKVAPTGVVSRSDDTKAPNRMTSSSGRRSFITDRPPTSSSREANFTSIPKLSSEPKRSDTPPDPKGPDKSDNTEEDSMTSQADIQNQDDYRRIFKENSKNPNGRARVEPFQPPLEDDSPEPVKVVPGPAVKKEISPRIKPVPQKVPVKESVSSSVQASDFLPKQKAPSDLSEPDVMDMLTKGHNTMIMVLQQRSRNLQVVRAMWTSGNTKTAIDSAISMKDMAVMVDLLNIINSRASLWNLDLCCLLLPQLKEIMNSKYESHVITAANSIKLVLRNFGALIKANMEEPPSSTVDISREERHKKCLACYTILSSIKSTIQSTHTSVTAKLAGVFREIMLLMVSLD</sequence>
<evidence type="ECO:0000256" key="6">
    <source>
        <dbReference type="ARBA" id="ARBA00022737"/>
    </source>
</evidence>
<evidence type="ECO:0000256" key="10">
    <source>
        <dbReference type="ARBA" id="ARBA00057470"/>
    </source>
</evidence>
<feature type="compositionally biased region" description="Basic and acidic residues" evidence="13">
    <location>
        <begin position="352"/>
        <end position="371"/>
    </location>
</feature>
<feature type="repeat" description="WD" evidence="12">
    <location>
        <begin position="140"/>
        <end position="181"/>
    </location>
</feature>
<feature type="compositionally biased region" description="Polar residues" evidence="13">
    <location>
        <begin position="377"/>
        <end position="386"/>
    </location>
</feature>
<keyword evidence="16" id="KW-1185">Reference proteome</keyword>
<dbReference type="GO" id="GO:0008017">
    <property type="term" value="F:microtubule binding"/>
    <property type="evidence" value="ECO:0007669"/>
    <property type="project" value="UniProtKB-UniRule"/>
</dbReference>
<dbReference type="CDD" id="cd00200">
    <property type="entry name" value="WD40"/>
    <property type="match status" value="1"/>
</dbReference>
<dbReference type="GO" id="GO:0008352">
    <property type="term" value="C:katanin complex"/>
    <property type="evidence" value="ECO:0007669"/>
    <property type="project" value="InterPro"/>
</dbReference>
<evidence type="ECO:0000256" key="5">
    <source>
        <dbReference type="ARBA" id="ARBA00022701"/>
    </source>
</evidence>
<reference evidence="15 16" key="1">
    <citation type="submission" date="2024-04" db="EMBL/GenBank/DDBJ databases">
        <authorList>
            <consortium name="Genoscope - CEA"/>
            <person name="William W."/>
        </authorList>
    </citation>
    <scope>NUCLEOTIDE SEQUENCE [LARGE SCALE GENOMIC DNA]</scope>
</reference>
<keyword evidence="3 12" id="KW-0853">WD repeat</keyword>
<evidence type="ECO:0000256" key="7">
    <source>
        <dbReference type="ARBA" id="ARBA00022776"/>
    </source>
</evidence>
<feature type="repeat" description="WD" evidence="12">
    <location>
        <begin position="56"/>
        <end position="97"/>
    </location>
</feature>
<dbReference type="InterPro" id="IPR036322">
    <property type="entry name" value="WD40_repeat_dom_sf"/>
</dbReference>
<feature type="repeat" description="WD" evidence="12">
    <location>
        <begin position="98"/>
        <end position="139"/>
    </location>
</feature>
<comment type="similarity">
    <text evidence="11">Belongs to the WD repeat KATNB1 family.</text>
</comment>
<evidence type="ECO:0000256" key="4">
    <source>
        <dbReference type="ARBA" id="ARBA00022618"/>
    </source>
</evidence>
<evidence type="ECO:0000256" key="3">
    <source>
        <dbReference type="ARBA" id="ARBA00022574"/>
    </source>
</evidence>
<keyword evidence="8 11" id="KW-0206">Cytoskeleton</keyword>
<evidence type="ECO:0000256" key="12">
    <source>
        <dbReference type="PROSITE-ProRule" id="PRU00221"/>
    </source>
</evidence>
<dbReference type="AlphaFoldDB" id="A0AAV2HYW6"/>
<comment type="function">
    <text evidence="10 11">Participates in a complex which severs microtubules in an ATP-dependent manner. May act to target the enzymatic subunit of this complex to sites of action such as the centrosome. Microtubule severing may promote rapid reorganization of cellular microtubule arrays and the release of microtubules from the centrosome following nucleation.</text>
</comment>
<dbReference type="PANTHER" id="PTHR19845">
    <property type="entry name" value="KATANIN P80 SUBUNIT"/>
    <property type="match status" value="1"/>
</dbReference>
<dbReference type="FunFam" id="2.130.10.10:FF:000846">
    <property type="entry name" value="Katanin p80 WD40 repeat-containing subunit B1 homolog"/>
    <property type="match status" value="1"/>
</dbReference>
<dbReference type="Pfam" id="PF13925">
    <property type="entry name" value="Katanin_con80"/>
    <property type="match status" value="1"/>
</dbReference>
<gene>
    <name evidence="11" type="primary">KATNB1</name>
    <name evidence="15" type="ORF">GSLYS_00013199001</name>
</gene>
<feature type="region of interest" description="Disordered" evidence="13">
    <location>
        <begin position="307"/>
        <end position="472"/>
    </location>
</feature>
<evidence type="ECO:0000256" key="2">
    <source>
        <dbReference type="ARBA" id="ARBA00022490"/>
    </source>
</evidence>
<evidence type="ECO:0000256" key="8">
    <source>
        <dbReference type="ARBA" id="ARBA00023212"/>
    </source>
</evidence>
<keyword evidence="4 11" id="KW-0132">Cell division</keyword>
<dbReference type="GO" id="GO:0051013">
    <property type="term" value="P:microtubule severing"/>
    <property type="evidence" value="ECO:0007669"/>
    <property type="project" value="UniProtKB-UniRule"/>
</dbReference>
<dbReference type="PRINTS" id="PR00320">
    <property type="entry name" value="GPROTEINBRPT"/>
</dbReference>
<evidence type="ECO:0000256" key="11">
    <source>
        <dbReference type="HAMAP-Rule" id="MF_03022"/>
    </source>
</evidence>
<comment type="subcellular location">
    <subcellularLocation>
        <location evidence="1 11">Cytoplasm</location>
        <location evidence="1 11">Cytoskeleton</location>
        <location evidence="1 11">Spindle</location>
    </subcellularLocation>
    <subcellularLocation>
        <location evidence="11">Cytoplasm</location>
    </subcellularLocation>
    <subcellularLocation>
        <location evidence="11">Cytoplasm</location>
        <location evidence="11">Cytoskeleton</location>
        <location evidence="11">Microtubule organizing center</location>
        <location evidence="11">Centrosome</location>
    </subcellularLocation>
    <subcellularLocation>
        <location evidence="11">Cytoplasm</location>
        <location evidence="11">Cytoskeleton</location>
        <location evidence="11">Spindle pole</location>
    </subcellularLocation>
    <subcellularLocation>
        <location evidence="11">Cytoplasm</location>
        <location evidence="11">Cytoskeleton</location>
    </subcellularLocation>
    <text evidence="11">Predominantly cytoplasmic. Localized to the interphase centrosome and mitotic spindle poles.</text>
</comment>
<evidence type="ECO:0000256" key="1">
    <source>
        <dbReference type="ARBA" id="ARBA00004186"/>
    </source>
</evidence>
<name>A0AAV2HYW6_LYMST</name>
<feature type="compositionally biased region" description="Basic and acidic residues" evidence="13">
    <location>
        <begin position="387"/>
        <end position="397"/>
    </location>
</feature>
<dbReference type="GO" id="GO:0005737">
    <property type="term" value="C:cytoplasm"/>
    <property type="evidence" value="ECO:0007669"/>
    <property type="project" value="UniProtKB-SubCell"/>
</dbReference>
<keyword evidence="5 11" id="KW-0493">Microtubule</keyword>
<dbReference type="InterPro" id="IPR015943">
    <property type="entry name" value="WD40/YVTN_repeat-like_dom_sf"/>
</dbReference>